<keyword evidence="2" id="KW-0378">Hydrolase</keyword>
<gene>
    <name evidence="2" type="ORF">J3R75_000174</name>
</gene>
<dbReference type="AlphaFoldDB" id="A0AAE3VCN7"/>
<dbReference type="RefSeq" id="WP_307259225.1">
    <property type="nucleotide sequence ID" value="NZ_JAUSVL010000001.1"/>
</dbReference>
<dbReference type="Gene3D" id="2.120.10.10">
    <property type="match status" value="1"/>
</dbReference>
<dbReference type="Pfam" id="PF13088">
    <property type="entry name" value="BNR_2"/>
    <property type="match status" value="1"/>
</dbReference>
<accession>A0AAE3VCN7</accession>
<dbReference type="PANTHER" id="PTHR43752">
    <property type="entry name" value="BNR/ASP-BOX REPEAT FAMILY PROTEIN"/>
    <property type="match status" value="1"/>
</dbReference>
<dbReference type="SUPFAM" id="SSF50939">
    <property type="entry name" value="Sialidases"/>
    <property type="match status" value="1"/>
</dbReference>
<dbReference type="EC" id="3.2.1.18" evidence="2"/>
<reference evidence="2" key="1">
    <citation type="submission" date="2023-07" db="EMBL/GenBank/DDBJ databases">
        <title>Genomic Encyclopedia of Type Strains, Phase IV (KMG-IV): sequencing the most valuable type-strain genomes for metagenomic binning, comparative biology and taxonomic classification.</title>
        <authorList>
            <person name="Goeker M."/>
        </authorList>
    </citation>
    <scope>NUCLEOTIDE SEQUENCE</scope>
    <source>
        <strain evidence="2">DSM 24202</strain>
    </source>
</reference>
<dbReference type="EMBL" id="JAUSVL010000001">
    <property type="protein sequence ID" value="MDQ0288067.1"/>
    <property type="molecule type" value="Genomic_DNA"/>
</dbReference>
<feature type="domain" description="Sialidase" evidence="1">
    <location>
        <begin position="113"/>
        <end position="256"/>
    </location>
</feature>
<organism evidence="2 3">
    <name type="scientific">Oligosphaera ethanolica</name>
    <dbReference type="NCBI Taxonomy" id="760260"/>
    <lineage>
        <taxon>Bacteria</taxon>
        <taxon>Pseudomonadati</taxon>
        <taxon>Lentisphaerota</taxon>
        <taxon>Oligosphaeria</taxon>
        <taxon>Oligosphaerales</taxon>
        <taxon>Oligosphaeraceae</taxon>
        <taxon>Oligosphaera</taxon>
    </lineage>
</organism>
<dbReference type="InterPro" id="IPR011040">
    <property type="entry name" value="Sialidase"/>
</dbReference>
<keyword evidence="3" id="KW-1185">Reference proteome</keyword>
<dbReference type="InterPro" id="IPR036278">
    <property type="entry name" value="Sialidase_sf"/>
</dbReference>
<dbReference type="CDD" id="cd15482">
    <property type="entry name" value="Sialidase_non-viral"/>
    <property type="match status" value="1"/>
</dbReference>
<sequence length="351" mass="39011">MQKIAIARDDKWYLAWPDVTLCPSGKLVCIFSECTHHRDRSYTRIMLSDSCDRGRSWSSPRPLTEGTADCDYYYNCARITRLSDGRLCANVDKIPRRAPAGGSGEKNTSHLAENVLYFSSDDGASWGEQVTTPVRGIVPDKVLELPSGRWLLSCHHLQDGFLAQFVSYSDDQGRSWQGPIPAGKCAGLNLCEGSVLCVRDKLVCFLRENSGQGWDCFKTISEDDGLSWSEPIHFPLPGCHRPVAGHLQDGRIMITYRFMQGGKGWLGSWTQNFFAAVTDDDSALAHERRGAATRIMPIDYDRSANSDLGYSGWVQFPDGEIFVVNYIVDDAPRGQIRGYAFMPDEFGGAPA</sequence>
<dbReference type="PANTHER" id="PTHR43752:SF2">
    <property type="entry name" value="BNR_ASP-BOX REPEAT FAMILY PROTEIN"/>
    <property type="match status" value="1"/>
</dbReference>
<protein>
    <submittedName>
        <fullName evidence="2">Sialidase-1</fullName>
        <ecNumber evidence="2">3.2.1.18</ecNumber>
    </submittedName>
</protein>
<name>A0AAE3VCN7_9BACT</name>
<evidence type="ECO:0000313" key="2">
    <source>
        <dbReference type="EMBL" id="MDQ0288067.1"/>
    </source>
</evidence>
<dbReference type="Proteomes" id="UP001238163">
    <property type="component" value="Unassembled WGS sequence"/>
</dbReference>
<keyword evidence="2" id="KW-0326">Glycosidase</keyword>
<comment type="caution">
    <text evidence="2">The sequence shown here is derived from an EMBL/GenBank/DDBJ whole genome shotgun (WGS) entry which is preliminary data.</text>
</comment>
<proteinExistence type="predicted"/>
<dbReference type="GO" id="GO:0004308">
    <property type="term" value="F:exo-alpha-sialidase activity"/>
    <property type="evidence" value="ECO:0007669"/>
    <property type="project" value="UniProtKB-EC"/>
</dbReference>
<evidence type="ECO:0000313" key="3">
    <source>
        <dbReference type="Proteomes" id="UP001238163"/>
    </source>
</evidence>
<evidence type="ECO:0000259" key="1">
    <source>
        <dbReference type="Pfam" id="PF13088"/>
    </source>
</evidence>